<keyword evidence="4" id="KW-1185">Reference proteome</keyword>
<keyword evidence="1" id="KW-0238">DNA-binding</keyword>
<proteinExistence type="predicted"/>
<dbReference type="RefSeq" id="WP_163180746.1">
    <property type="nucleotide sequence ID" value="NZ_JAAIWM010000006.1"/>
</dbReference>
<dbReference type="InterPro" id="IPR001387">
    <property type="entry name" value="Cro/C1-type_HTH"/>
</dbReference>
<dbReference type="InterPro" id="IPR010982">
    <property type="entry name" value="Lambda_DNA-bd_dom_sf"/>
</dbReference>
<evidence type="ECO:0000259" key="2">
    <source>
        <dbReference type="PROSITE" id="PS50943"/>
    </source>
</evidence>
<dbReference type="GO" id="GO:0005829">
    <property type="term" value="C:cytosol"/>
    <property type="evidence" value="ECO:0007669"/>
    <property type="project" value="TreeGrafter"/>
</dbReference>
<dbReference type="SUPFAM" id="SSF47413">
    <property type="entry name" value="lambda repressor-like DNA-binding domains"/>
    <property type="match status" value="1"/>
</dbReference>
<dbReference type="Pfam" id="PF01381">
    <property type="entry name" value="HTH_3"/>
    <property type="match status" value="1"/>
</dbReference>
<dbReference type="Proteomes" id="UP000481043">
    <property type="component" value="Unassembled WGS sequence"/>
</dbReference>
<dbReference type="GO" id="GO:0003677">
    <property type="term" value="F:DNA binding"/>
    <property type="evidence" value="ECO:0007669"/>
    <property type="project" value="UniProtKB-KW"/>
</dbReference>
<dbReference type="AlphaFoldDB" id="A0A6M0QAF1"/>
<evidence type="ECO:0000313" key="4">
    <source>
        <dbReference type="Proteomes" id="UP000481043"/>
    </source>
</evidence>
<gene>
    <name evidence="3" type="ORF">G4D63_16185</name>
</gene>
<dbReference type="PROSITE" id="PS50943">
    <property type="entry name" value="HTH_CROC1"/>
    <property type="match status" value="1"/>
</dbReference>
<accession>A0A6M0QAF1</accession>
<dbReference type="InterPro" id="IPR050807">
    <property type="entry name" value="TransReg_Diox_bact_type"/>
</dbReference>
<organism evidence="3 4">
    <name type="scientific">Bacillus mesophilus</name>
    <dbReference type="NCBI Taxonomy" id="1808955"/>
    <lineage>
        <taxon>Bacteria</taxon>
        <taxon>Bacillati</taxon>
        <taxon>Bacillota</taxon>
        <taxon>Bacilli</taxon>
        <taxon>Bacillales</taxon>
        <taxon>Bacillaceae</taxon>
        <taxon>Bacillus</taxon>
    </lineage>
</organism>
<dbReference type="CDD" id="cd00093">
    <property type="entry name" value="HTH_XRE"/>
    <property type="match status" value="1"/>
</dbReference>
<dbReference type="EMBL" id="JAAIWM010000006">
    <property type="protein sequence ID" value="NEY73273.1"/>
    <property type="molecule type" value="Genomic_DNA"/>
</dbReference>
<name>A0A6M0QAF1_9BACI</name>
<feature type="domain" description="HTH cro/C1-type" evidence="2">
    <location>
        <begin position="6"/>
        <end position="61"/>
    </location>
</feature>
<dbReference type="Gene3D" id="1.10.260.40">
    <property type="entry name" value="lambda repressor-like DNA-binding domains"/>
    <property type="match status" value="1"/>
</dbReference>
<evidence type="ECO:0000256" key="1">
    <source>
        <dbReference type="ARBA" id="ARBA00023125"/>
    </source>
</evidence>
<dbReference type="SMART" id="SM00530">
    <property type="entry name" value="HTH_XRE"/>
    <property type="match status" value="1"/>
</dbReference>
<protein>
    <submittedName>
        <fullName evidence="3">Helix-turn-helix transcriptional regulator</fullName>
    </submittedName>
</protein>
<evidence type="ECO:0000313" key="3">
    <source>
        <dbReference type="EMBL" id="NEY73273.1"/>
    </source>
</evidence>
<sequence>MDGKIIKELRLKRGMSLTELANVSGVSKSYLSFIERGKQNNPSIEVIEKLAAALKIEVHSLISWENKTDRDLLSIDKEIIDLALEMSQSQIDKAKLRQLIEILK</sequence>
<dbReference type="PANTHER" id="PTHR46797">
    <property type="entry name" value="HTH-TYPE TRANSCRIPTIONAL REGULATOR"/>
    <property type="match status" value="1"/>
</dbReference>
<reference evidence="3 4" key="1">
    <citation type="submission" date="2020-02" db="EMBL/GenBank/DDBJ databases">
        <title>Bacillus aquiflavi sp. nov., isolated from yellow water of strong flavor Chinese baijiu in Yibin region of China.</title>
        <authorList>
            <person name="Xie J."/>
        </authorList>
    </citation>
    <scope>NUCLEOTIDE SEQUENCE [LARGE SCALE GENOMIC DNA]</scope>
    <source>
        <strain evidence="3 4">SA4</strain>
    </source>
</reference>
<dbReference type="PANTHER" id="PTHR46797:SF1">
    <property type="entry name" value="METHYLPHOSPHONATE SYNTHASE"/>
    <property type="match status" value="1"/>
</dbReference>
<dbReference type="GO" id="GO:0003700">
    <property type="term" value="F:DNA-binding transcription factor activity"/>
    <property type="evidence" value="ECO:0007669"/>
    <property type="project" value="TreeGrafter"/>
</dbReference>
<comment type="caution">
    <text evidence="3">The sequence shown here is derived from an EMBL/GenBank/DDBJ whole genome shotgun (WGS) entry which is preliminary data.</text>
</comment>